<protein>
    <submittedName>
        <fullName evidence="2">CinA family protein</fullName>
    </submittedName>
</protein>
<dbReference type="InterPro" id="IPR036653">
    <property type="entry name" value="CinA-like_C"/>
</dbReference>
<sequence length="166" mass="16529">MTDEDASPASSTPTDAAAAVLRALDARAWSIAAAESLTGGRVTATLVDIPGASAHVRGGVVAYATDVKARVLGVPEELLAERGAVDADVAVAMAGGVRRVLGADVGLATTGVAGPDPQDGKPVGTVHVAVITPETVVTAQLTLSGTRDEIRTASVQGVLELALDVL</sequence>
<dbReference type="SUPFAM" id="SSF142433">
    <property type="entry name" value="CinA-like"/>
    <property type="match status" value="1"/>
</dbReference>
<dbReference type="RefSeq" id="WP_220300585.1">
    <property type="nucleotide sequence ID" value="NZ_JAEUAW010000005.1"/>
</dbReference>
<name>A0ABS7HKZ8_9MICO</name>
<dbReference type="Proteomes" id="UP001196843">
    <property type="component" value="Unassembled WGS sequence"/>
</dbReference>
<dbReference type="Gene3D" id="3.90.950.20">
    <property type="entry name" value="CinA-like"/>
    <property type="match status" value="1"/>
</dbReference>
<dbReference type="Pfam" id="PF02464">
    <property type="entry name" value="CinA"/>
    <property type="match status" value="1"/>
</dbReference>
<dbReference type="InterPro" id="IPR008136">
    <property type="entry name" value="CinA_C"/>
</dbReference>
<proteinExistence type="predicted"/>
<comment type="caution">
    <text evidence="2">The sequence shown here is derived from an EMBL/GenBank/DDBJ whole genome shotgun (WGS) entry which is preliminary data.</text>
</comment>
<gene>
    <name evidence="2" type="ORF">JNB62_08010</name>
</gene>
<keyword evidence="3" id="KW-1185">Reference proteome</keyword>
<reference evidence="2 3" key="1">
    <citation type="journal article" date="2021" name="MBio">
        <title>Poor Competitiveness of Bradyrhizobium in Pigeon Pea Root Colonization in Indian Soils.</title>
        <authorList>
            <person name="Chalasani D."/>
            <person name="Basu A."/>
            <person name="Pullabhotla S.V.S.R.N."/>
            <person name="Jorrin B."/>
            <person name="Neal A.L."/>
            <person name="Poole P.S."/>
            <person name="Podile A.R."/>
            <person name="Tkacz A."/>
        </authorList>
    </citation>
    <scope>NUCLEOTIDE SEQUENCE [LARGE SCALE GENOMIC DNA]</scope>
    <source>
        <strain evidence="2 3">HU14</strain>
    </source>
</reference>
<feature type="domain" description="CinA C-terminal" evidence="1">
    <location>
        <begin position="16"/>
        <end position="165"/>
    </location>
</feature>
<organism evidence="2 3">
    <name type="scientific">Microbacterium jejuense</name>
    <dbReference type="NCBI Taxonomy" id="1263637"/>
    <lineage>
        <taxon>Bacteria</taxon>
        <taxon>Bacillati</taxon>
        <taxon>Actinomycetota</taxon>
        <taxon>Actinomycetes</taxon>
        <taxon>Micrococcales</taxon>
        <taxon>Microbacteriaceae</taxon>
        <taxon>Microbacterium</taxon>
    </lineage>
</organism>
<dbReference type="EMBL" id="JAEUAW010000005">
    <property type="protein sequence ID" value="MBW9093621.1"/>
    <property type="molecule type" value="Genomic_DNA"/>
</dbReference>
<evidence type="ECO:0000313" key="2">
    <source>
        <dbReference type="EMBL" id="MBW9093621.1"/>
    </source>
</evidence>
<accession>A0ABS7HKZ8</accession>
<evidence type="ECO:0000259" key="1">
    <source>
        <dbReference type="Pfam" id="PF02464"/>
    </source>
</evidence>
<dbReference type="NCBIfam" id="TIGR00199">
    <property type="entry name" value="PncC_domain"/>
    <property type="match status" value="1"/>
</dbReference>
<evidence type="ECO:0000313" key="3">
    <source>
        <dbReference type="Proteomes" id="UP001196843"/>
    </source>
</evidence>